<dbReference type="EMBL" id="CP081864">
    <property type="protein sequence ID" value="QZN94523.1"/>
    <property type="molecule type" value="Genomic_DNA"/>
</dbReference>
<dbReference type="SUPFAM" id="SSF63411">
    <property type="entry name" value="LuxS/MPP-like metallohydrolase"/>
    <property type="match status" value="4"/>
</dbReference>
<sequence>MRHNPFTYRVAIGIMSLALLSCTSTDRPSADSAVPTRTDMQHFTLDNGLNVYLLPRAQKGIEMRQLVKSGSLQENEQQRGLAHFTEHMAFKGTTHFPGTSGFKQLEQQGIKLGNHVNAVTSFNATTYKLSLPQATPEQTATGLQLLSDWAQGITFEQEAFEKERGVIVEEWRVRQGVGFRINQALEQLRYHGSRYAERDPIGLLDIVRQAPLDQAKAYYRTWYQPERMALVLVSELDHSAIKSAISRYFSSKPAQPATPDNPEWQRFAPQSALLVSPIFDREYGDRVIQFSLQRDAVAPLNTSAGQRDDLLDNLWIPILNQRLAVLVDNGELPSASVNEQGALLDEKRRQQLMIVRPSGQDYQGALRLLWTEVQRMATSPVSDDELNGVRQRLLAKLSQQAATQQRYQNDYLADQITTALAFQMPLFDKKQQLFMTHALIKDVKPADLQRHVAAFLESASPRLALIGPDSDSAAFQPQAFTTLWQQIRRSQPGPFALQARAVALTLPAPVTGQISGHQPLPLDNTEQWTLSNHITVIVKSDKALQDDVQLSLRIPGGRSLETEATPGLVEWALKLPESSGYGSYSSRELALFSKQHNLTLQPYSELLYHGYRGSAPADELETVLKLLYLKITQPQFNGQKLEQYKASFASSLNRMPVERKFLDNINRESYLHGDRLTIIPEGNWRQFTAYQLQQSHQQLLGATQDMTLVIAGAVDVQRVKVAVERWIAALPATDQRLHWRDVGIRPKMSSLTKTYPLASSDKSMISIQFAAPAQWSAQEALALQLLDTIVSQRLRFALREQASGIYALGFASMLAKLPVPYYTGRLNFTTAPERAEEMTRLTQTVIASLRQHGVTEKELKEAKNLWRTEKQPAWQSASFWADTLAQTAADDKNFARLDQELAIWNRLTVADINRVAARYLGQNEKVFMLTPP</sequence>
<organism evidence="4 5">
    <name type="scientific">Symbiopectobacterium purcellii</name>
    <dbReference type="NCBI Taxonomy" id="2871826"/>
    <lineage>
        <taxon>Bacteria</taxon>
        <taxon>Pseudomonadati</taxon>
        <taxon>Pseudomonadota</taxon>
        <taxon>Gammaproteobacteria</taxon>
        <taxon>Enterobacterales</taxon>
        <taxon>Enterobacteriaceae</taxon>
    </lineage>
</organism>
<feature type="domain" description="Peptidase M16 N-terminal" evidence="2">
    <location>
        <begin position="66"/>
        <end position="171"/>
    </location>
</feature>
<comment type="similarity">
    <text evidence="1">Belongs to the peptidase M16 family.</text>
</comment>
<protein>
    <submittedName>
        <fullName evidence="4">Insulinase family protein</fullName>
    </submittedName>
</protein>
<dbReference type="Pfam" id="PF00675">
    <property type="entry name" value="Peptidase_M16"/>
    <property type="match status" value="1"/>
</dbReference>
<dbReference type="Gene3D" id="3.30.830.10">
    <property type="entry name" value="Metalloenzyme, LuxS/M16 peptidase-like"/>
    <property type="match status" value="4"/>
</dbReference>
<dbReference type="PANTHER" id="PTHR11851:SF49">
    <property type="entry name" value="MITOCHONDRIAL-PROCESSING PEPTIDASE SUBUNIT ALPHA"/>
    <property type="match status" value="1"/>
</dbReference>
<evidence type="ECO:0000256" key="1">
    <source>
        <dbReference type="ARBA" id="ARBA00007261"/>
    </source>
</evidence>
<evidence type="ECO:0000259" key="2">
    <source>
        <dbReference type="Pfam" id="PF00675"/>
    </source>
</evidence>
<reference evidence="4 5" key="1">
    <citation type="submission" date="2021-08" db="EMBL/GenBank/DDBJ databases">
        <title>Culture and genomic analysis of Symbiopectobacterium purcellii sp. nov. gen. nov., isolated from the leafhopper Empoasca decipiens.</title>
        <authorList>
            <person name="Nadal-Jimenez P."/>
            <person name="Siozios S."/>
            <person name="Halliday N."/>
            <person name="Camara M."/>
            <person name="Hurst G.D.D."/>
        </authorList>
    </citation>
    <scope>NUCLEOTIDE SEQUENCE [LARGE SCALE GENOMIC DNA]</scope>
    <source>
        <strain evidence="4 5">SyEd1</strain>
    </source>
</reference>
<dbReference type="Pfam" id="PF05193">
    <property type="entry name" value="Peptidase_M16_C"/>
    <property type="match status" value="2"/>
</dbReference>
<dbReference type="PROSITE" id="PS51257">
    <property type="entry name" value="PROKAR_LIPOPROTEIN"/>
    <property type="match status" value="1"/>
</dbReference>
<dbReference type="PANTHER" id="PTHR11851">
    <property type="entry name" value="METALLOPROTEASE"/>
    <property type="match status" value="1"/>
</dbReference>
<feature type="domain" description="Peptidase M16 C-terminal" evidence="3">
    <location>
        <begin position="212"/>
        <end position="272"/>
    </location>
</feature>
<dbReference type="InterPro" id="IPR007863">
    <property type="entry name" value="Peptidase_M16_C"/>
</dbReference>
<dbReference type="InterPro" id="IPR011765">
    <property type="entry name" value="Pept_M16_N"/>
</dbReference>
<evidence type="ECO:0000259" key="3">
    <source>
        <dbReference type="Pfam" id="PF05193"/>
    </source>
</evidence>
<accession>A0ABX9AHD4</accession>
<keyword evidence="5" id="KW-1185">Reference proteome</keyword>
<proteinExistence type="inferred from homology"/>
<name>A0ABX9AHD4_9ENTR</name>
<feature type="domain" description="Peptidase M16 C-terminal" evidence="3">
    <location>
        <begin position="687"/>
        <end position="864"/>
    </location>
</feature>
<evidence type="ECO:0000313" key="4">
    <source>
        <dbReference type="EMBL" id="QZN94523.1"/>
    </source>
</evidence>
<gene>
    <name evidence="4" type="ORF">K6K13_14595</name>
</gene>
<dbReference type="InterPro" id="IPR050361">
    <property type="entry name" value="MPP/UQCRC_Complex"/>
</dbReference>
<evidence type="ECO:0000313" key="5">
    <source>
        <dbReference type="Proteomes" id="UP000825886"/>
    </source>
</evidence>
<dbReference type="RefSeq" id="WP_222157644.1">
    <property type="nucleotide sequence ID" value="NZ_CP081864.1"/>
</dbReference>
<dbReference type="InterPro" id="IPR011249">
    <property type="entry name" value="Metalloenz_LuxS/M16"/>
</dbReference>
<dbReference type="Proteomes" id="UP000825886">
    <property type="component" value="Chromosome"/>
</dbReference>